<dbReference type="InterPro" id="IPR036273">
    <property type="entry name" value="CRAL/TRIO_N_dom_sf"/>
</dbReference>
<evidence type="ECO:0000313" key="1">
    <source>
        <dbReference type="EMBL" id="CAD7256366.1"/>
    </source>
</evidence>
<dbReference type="EMBL" id="OC000166">
    <property type="protein sequence ID" value="CAD7256366.1"/>
    <property type="molecule type" value="Genomic_DNA"/>
</dbReference>
<sequence length="136" mass="15499">MCLNVGCQKSAVNCQSASKKPWGYCIYQQPPPEQEEDVFHQKDYEWVLGDELAQTAKLELREDKDIRNQTLRQFREWINKNQDLHRCCTDGGGSLKDACHQMEAAVIKWRWQPEVRLSSVGGGSLKCGCHQMEGAA</sequence>
<organism evidence="1">
    <name type="scientific">Timema shepardi</name>
    <name type="common">Walking stick</name>
    <dbReference type="NCBI Taxonomy" id="629360"/>
    <lineage>
        <taxon>Eukaryota</taxon>
        <taxon>Metazoa</taxon>
        <taxon>Ecdysozoa</taxon>
        <taxon>Arthropoda</taxon>
        <taxon>Hexapoda</taxon>
        <taxon>Insecta</taxon>
        <taxon>Pterygota</taxon>
        <taxon>Neoptera</taxon>
        <taxon>Polyneoptera</taxon>
        <taxon>Phasmatodea</taxon>
        <taxon>Timematodea</taxon>
        <taxon>Timematoidea</taxon>
        <taxon>Timematidae</taxon>
        <taxon>Timema</taxon>
    </lineage>
</organism>
<accession>A0A7R9FV12</accession>
<reference evidence="1" key="1">
    <citation type="submission" date="2020-11" db="EMBL/GenBank/DDBJ databases">
        <authorList>
            <person name="Tran Van P."/>
        </authorList>
    </citation>
    <scope>NUCLEOTIDE SEQUENCE</scope>
</reference>
<dbReference type="SUPFAM" id="SSF46938">
    <property type="entry name" value="CRAL/TRIO N-terminal domain"/>
    <property type="match status" value="1"/>
</dbReference>
<gene>
    <name evidence="1" type="ORF">TSIB3V08_LOCUS647</name>
</gene>
<protein>
    <submittedName>
        <fullName evidence="1">Uncharacterized protein</fullName>
    </submittedName>
</protein>
<proteinExistence type="predicted"/>
<name>A0A7R9FV12_TIMSH</name>
<dbReference type="Gene3D" id="1.10.8.20">
    <property type="entry name" value="N-terminal domain of phosphatidylinositol transfer protein sec14p"/>
    <property type="match status" value="1"/>
</dbReference>
<dbReference type="AlphaFoldDB" id="A0A7R9FV12"/>